<evidence type="ECO:0000313" key="4">
    <source>
        <dbReference type="EMBL" id="OMD45552.1"/>
    </source>
</evidence>
<dbReference type="Gene3D" id="1.10.357.10">
    <property type="entry name" value="Tetracycline Repressor, domain 2"/>
    <property type="match status" value="1"/>
</dbReference>
<dbReference type="SUPFAM" id="SSF46689">
    <property type="entry name" value="Homeodomain-like"/>
    <property type="match status" value="1"/>
</dbReference>
<dbReference type="InterPro" id="IPR001647">
    <property type="entry name" value="HTH_TetR"/>
</dbReference>
<feature type="domain" description="HTH tetR-type" evidence="3">
    <location>
        <begin position="1"/>
        <end position="58"/>
    </location>
</feature>
<dbReference type="EMBL" id="MPTB01000025">
    <property type="protein sequence ID" value="OMD45552.1"/>
    <property type="molecule type" value="Genomic_DNA"/>
</dbReference>
<organism evidence="4 5">
    <name type="scientific">Paenibacillus borealis</name>
    <dbReference type="NCBI Taxonomy" id="160799"/>
    <lineage>
        <taxon>Bacteria</taxon>
        <taxon>Bacillati</taxon>
        <taxon>Bacillota</taxon>
        <taxon>Bacilli</taxon>
        <taxon>Bacillales</taxon>
        <taxon>Paenibacillaceae</taxon>
        <taxon>Paenibacillus</taxon>
    </lineage>
</organism>
<dbReference type="Pfam" id="PF00440">
    <property type="entry name" value="TetR_N"/>
    <property type="match status" value="1"/>
</dbReference>
<dbReference type="InterPro" id="IPR036271">
    <property type="entry name" value="Tet_transcr_reg_TetR-rel_C_sf"/>
</dbReference>
<evidence type="ECO:0000259" key="3">
    <source>
        <dbReference type="PROSITE" id="PS50977"/>
    </source>
</evidence>
<gene>
    <name evidence="4" type="ORF">BSK56_19390</name>
</gene>
<evidence type="ECO:0000256" key="2">
    <source>
        <dbReference type="PROSITE-ProRule" id="PRU00335"/>
    </source>
</evidence>
<evidence type="ECO:0000256" key="1">
    <source>
        <dbReference type="ARBA" id="ARBA00023125"/>
    </source>
</evidence>
<reference evidence="4 5" key="1">
    <citation type="submission" date="2016-10" db="EMBL/GenBank/DDBJ databases">
        <title>Paenibacillus species isolates.</title>
        <authorList>
            <person name="Beno S.M."/>
        </authorList>
    </citation>
    <scope>NUCLEOTIDE SEQUENCE [LARGE SCALE GENOMIC DNA]</scope>
    <source>
        <strain evidence="4 5">FSL H7-0744</strain>
    </source>
</reference>
<dbReference type="Gene3D" id="1.10.10.60">
    <property type="entry name" value="Homeodomain-like"/>
    <property type="match status" value="1"/>
</dbReference>
<feature type="DNA-binding region" description="H-T-H motif" evidence="2">
    <location>
        <begin position="21"/>
        <end position="40"/>
    </location>
</feature>
<sequence length="192" mass="22231">MDNRVYLKILKCFGAKGTRFTTEDLARELGTSKRTVYAYFSSKDEMIEKTIDFVFSQIIQSDTDILENTGLPIQDKIRLYFQNIPDAYSIGTIIRHMDDLQRYYPRLYEKVNHHLNTIWDGVIALVEEGINRDELQKVDTVILKLMLNETLRKLLDYEFIAGHQVSFESGIKAMSDIVLYGLIKTDHPKSIG</sequence>
<protein>
    <submittedName>
        <fullName evidence="4">TetR family transcriptional regulator</fullName>
    </submittedName>
</protein>
<comment type="caution">
    <text evidence="4">The sequence shown here is derived from an EMBL/GenBank/DDBJ whole genome shotgun (WGS) entry which is preliminary data.</text>
</comment>
<name>A0ABX3H7U6_PAEBO</name>
<dbReference type="Proteomes" id="UP000187412">
    <property type="component" value="Unassembled WGS sequence"/>
</dbReference>
<keyword evidence="1 2" id="KW-0238">DNA-binding</keyword>
<evidence type="ECO:0000313" key="5">
    <source>
        <dbReference type="Proteomes" id="UP000187412"/>
    </source>
</evidence>
<dbReference type="SUPFAM" id="SSF48498">
    <property type="entry name" value="Tetracyclin repressor-like, C-terminal domain"/>
    <property type="match status" value="1"/>
</dbReference>
<accession>A0ABX3H7U6</accession>
<keyword evidence="5" id="KW-1185">Reference proteome</keyword>
<dbReference type="RefSeq" id="WP_076112356.1">
    <property type="nucleotide sequence ID" value="NZ_MPTB01000025.1"/>
</dbReference>
<proteinExistence type="predicted"/>
<dbReference type="InterPro" id="IPR009057">
    <property type="entry name" value="Homeodomain-like_sf"/>
</dbReference>
<dbReference type="PROSITE" id="PS50977">
    <property type="entry name" value="HTH_TETR_2"/>
    <property type="match status" value="1"/>
</dbReference>